<dbReference type="InterPro" id="IPR016161">
    <property type="entry name" value="Ald_DH/histidinol_DH"/>
</dbReference>
<evidence type="ECO:0000256" key="1">
    <source>
        <dbReference type="ARBA" id="ARBA00023002"/>
    </source>
</evidence>
<dbReference type="Gene3D" id="3.40.309.10">
    <property type="entry name" value="Aldehyde Dehydrogenase, Chain A, domain 2"/>
    <property type="match status" value="1"/>
</dbReference>
<dbReference type="InterPro" id="IPR016162">
    <property type="entry name" value="Ald_DH_N"/>
</dbReference>
<dbReference type="InterPro" id="IPR029510">
    <property type="entry name" value="Ald_DH_CS_GLU"/>
</dbReference>
<evidence type="ECO:0000259" key="4">
    <source>
        <dbReference type="Pfam" id="PF00171"/>
    </source>
</evidence>
<comment type="similarity">
    <text evidence="3">Belongs to the aldehyde dehydrogenase family.</text>
</comment>
<dbReference type="SUPFAM" id="SSF53720">
    <property type="entry name" value="ALDH-like"/>
    <property type="match status" value="1"/>
</dbReference>
<dbReference type="PANTHER" id="PTHR11699">
    <property type="entry name" value="ALDEHYDE DEHYDROGENASE-RELATED"/>
    <property type="match status" value="1"/>
</dbReference>
<dbReference type="Proteomes" id="UP000703038">
    <property type="component" value="Unassembled WGS sequence"/>
</dbReference>
<evidence type="ECO:0000313" key="6">
    <source>
        <dbReference type="Proteomes" id="UP000703038"/>
    </source>
</evidence>
<organism evidence="5 6">
    <name type="scientific">Rhodococcoides corynebacterioides</name>
    <dbReference type="NCBI Taxonomy" id="53972"/>
    <lineage>
        <taxon>Bacteria</taxon>
        <taxon>Bacillati</taxon>
        <taxon>Actinomycetota</taxon>
        <taxon>Actinomycetes</taxon>
        <taxon>Mycobacteriales</taxon>
        <taxon>Nocardiaceae</taxon>
        <taxon>Rhodococcoides</taxon>
    </lineage>
</organism>
<dbReference type="RefSeq" id="WP_307806094.1">
    <property type="nucleotide sequence ID" value="NZ_JAFBBK010000001.1"/>
</dbReference>
<evidence type="ECO:0000256" key="2">
    <source>
        <dbReference type="PROSITE-ProRule" id="PRU10007"/>
    </source>
</evidence>
<feature type="active site" evidence="2">
    <location>
        <position position="252"/>
    </location>
</feature>
<accession>A0ABS2L012</accession>
<dbReference type="Gene3D" id="3.40.605.10">
    <property type="entry name" value="Aldehyde Dehydrogenase, Chain A, domain 1"/>
    <property type="match status" value="1"/>
</dbReference>
<keyword evidence="1 3" id="KW-0560">Oxidoreductase</keyword>
<dbReference type="InterPro" id="IPR016163">
    <property type="entry name" value="Ald_DH_C"/>
</dbReference>
<dbReference type="InterPro" id="IPR015590">
    <property type="entry name" value="Aldehyde_DH_dom"/>
</dbReference>
<dbReference type="PROSITE" id="PS00687">
    <property type="entry name" value="ALDEHYDE_DEHYDR_GLU"/>
    <property type="match status" value="1"/>
</dbReference>
<comment type="caution">
    <text evidence="5">The sequence shown here is derived from an EMBL/GenBank/DDBJ whole genome shotgun (WGS) entry which is preliminary data.</text>
</comment>
<evidence type="ECO:0000256" key="3">
    <source>
        <dbReference type="RuleBase" id="RU003345"/>
    </source>
</evidence>
<reference evidence="5 6" key="1">
    <citation type="submission" date="2021-01" db="EMBL/GenBank/DDBJ databases">
        <title>Genomics of switchgrass bacterial isolates.</title>
        <authorList>
            <person name="Shade A."/>
        </authorList>
    </citation>
    <scope>NUCLEOTIDE SEQUENCE [LARGE SCALE GENOMIC DNA]</scope>
    <source>
        <strain evidence="5 6">PvP111</strain>
    </source>
</reference>
<name>A0ABS2L012_9NOCA</name>
<evidence type="ECO:0000313" key="5">
    <source>
        <dbReference type="EMBL" id="MBM7417381.1"/>
    </source>
</evidence>
<dbReference type="EMBL" id="JAFBBK010000001">
    <property type="protein sequence ID" value="MBM7417381.1"/>
    <property type="molecule type" value="Genomic_DNA"/>
</dbReference>
<sequence>MIARLNRPYIDGAFVDPQTDDTFARVTPVNGQALPSIASCGDADVDRAVASARKAFETSDWRRRSPRERKRVLQRLSVLMLENKDEMAALLTADMGKPIASATWEVEFSAEVFEWFGEAVDHLFGDVAPLGHDAHATITREPIGVAAAVTPWNFPLLMPSVKLAPALASGNTVVLKPAEQSPLAALRLAELATEAGLPDGVLNVVTGLGETAGKALALHMDVDAIGFTGSTSVGRLIMKYAAESNLKKVSLELGGKSPSLVLADAADHEMVAVKTAEAIFGNTGQMCDSSSRMVVHESIADSVIEHLNTVAGRWQPLDPFDPTAVMGPVVDKSQYDRVLGYLDVGREEGAQVTVGGNATMVDTGGFYIEPTVLRNVTNDMRVAREEIFGPVLSVITFSDDEEGLRIANDTNYGLAATVWTNDIRKAHRMAREIRAGAVLVNGDELFDVTLPHGGFKESGMGRDYSHYAFDNWTQLKATYINLA</sequence>
<feature type="domain" description="Aldehyde dehydrogenase" evidence="4">
    <location>
        <begin position="14"/>
        <end position="477"/>
    </location>
</feature>
<protein>
    <submittedName>
        <fullName evidence="5">Acyl-CoA reductase-like NAD-dependent aldehyde dehydrogenase</fullName>
    </submittedName>
</protein>
<proteinExistence type="inferred from homology"/>
<gene>
    <name evidence="5" type="ORF">JOE42_004114</name>
</gene>
<keyword evidence="6" id="KW-1185">Reference proteome</keyword>
<dbReference type="Pfam" id="PF00171">
    <property type="entry name" value="Aldedh"/>
    <property type="match status" value="1"/>
</dbReference>